<protein>
    <submittedName>
        <fullName evidence="1">NADH:ubiquinone oxidoreductase subunit 4 (Chain M)</fullName>
    </submittedName>
</protein>
<name>A0ABW9GI62_9MICO</name>
<dbReference type="Gene3D" id="3.40.390.70">
    <property type="match status" value="1"/>
</dbReference>
<evidence type="ECO:0000313" key="2">
    <source>
        <dbReference type="Proteomes" id="UP001630303"/>
    </source>
</evidence>
<organism evidence="1 2">
    <name type="scientific">Microbacterium mcarthurae</name>
    <dbReference type="NCBI Taxonomy" id="3035918"/>
    <lineage>
        <taxon>Bacteria</taxon>
        <taxon>Bacillati</taxon>
        <taxon>Actinomycetota</taxon>
        <taxon>Actinomycetes</taxon>
        <taxon>Micrococcales</taxon>
        <taxon>Microbacteriaceae</taxon>
        <taxon>Microbacterium</taxon>
    </lineage>
</organism>
<dbReference type="RefSeq" id="WP_408905876.1">
    <property type="nucleotide sequence ID" value="NZ_JAROCE010000004.1"/>
</dbReference>
<accession>A0ABW9GI62</accession>
<evidence type="ECO:0000313" key="1">
    <source>
        <dbReference type="EMBL" id="MFM2721483.1"/>
    </source>
</evidence>
<dbReference type="Proteomes" id="UP001630303">
    <property type="component" value="Unassembled WGS sequence"/>
</dbReference>
<sequence length="271" mass="29539">MRSRWIALLTVSAVVLVGVLVWIGIGAVAGTSGLFGTGTRQPSVGSTGDFTPTETYAVLPDGTLDPEPEGRAREVWDEFVRVATPDFVASDITGYHTGDDPDSDTLAYVTSDENDPTKWVFAANLAYADDADLLLSTLVHEYAHLLSLGLDDVDPAAEVCDTEWSGAGCLLPDSDLQRFAERFWAAYDDAPARDNVDADIAWEFYQAHESDFVSDYAATNASEDFAETFATYVLEPDGSRDSVIGEKYAFFDALPEYADARQRIRAEFGLD</sequence>
<gene>
    <name evidence="1" type="ORF">P5G46_13275</name>
</gene>
<dbReference type="SUPFAM" id="SSF55486">
    <property type="entry name" value="Metalloproteases ('zincins'), catalytic domain"/>
    <property type="match status" value="1"/>
</dbReference>
<reference evidence="1 2" key="1">
    <citation type="submission" date="2023-03" db="EMBL/GenBank/DDBJ databases">
        <title>MT1 and MT2 Draft Genomes of Novel Species.</title>
        <authorList>
            <person name="Venkateswaran K."/>
        </authorList>
    </citation>
    <scope>NUCLEOTIDE SEQUENCE [LARGE SCALE GENOMIC DNA]</scope>
    <source>
        <strain evidence="1 2">IF8SW-P5</strain>
    </source>
</reference>
<proteinExistence type="predicted"/>
<comment type="caution">
    <text evidence="1">The sequence shown here is derived from an EMBL/GenBank/DDBJ whole genome shotgun (WGS) entry which is preliminary data.</text>
</comment>
<dbReference type="EMBL" id="JAROCE010000004">
    <property type="protein sequence ID" value="MFM2721483.1"/>
    <property type="molecule type" value="Genomic_DNA"/>
</dbReference>
<keyword evidence="2" id="KW-1185">Reference proteome</keyword>